<accession>A0A6J8E973</accession>
<dbReference type="Proteomes" id="UP000507470">
    <property type="component" value="Unassembled WGS sequence"/>
</dbReference>
<evidence type="ECO:0000313" key="2">
    <source>
        <dbReference type="Proteomes" id="UP000507470"/>
    </source>
</evidence>
<protein>
    <submittedName>
        <fullName evidence="1">Uncharacterized protein</fullName>
    </submittedName>
</protein>
<dbReference type="EMBL" id="CACVKT020008662">
    <property type="protein sequence ID" value="CAC5416563.1"/>
    <property type="molecule type" value="Genomic_DNA"/>
</dbReference>
<evidence type="ECO:0000313" key="1">
    <source>
        <dbReference type="EMBL" id="CAC5416563.1"/>
    </source>
</evidence>
<reference evidence="1 2" key="1">
    <citation type="submission" date="2020-06" db="EMBL/GenBank/DDBJ databases">
        <authorList>
            <person name="Li R."/>
            <person name="Bekaert M."/>
        </authorList>
    </citation>
    <scope>NUCLEOTIDE SEQUENCE [LARGE SCALE GENOMIC DNA]</scope>
    <source>
        <strain evidence="2">wild</strain>
    </source>
</reference>
<name>A0A6J8E973_MYTCO</name>
<organism evidence="1 2">
    <name type="scientific">Mytilus coruscus</name>
    <name type="common">Sea mussel</name>
    <dbReference type="NCBI Taxonomy" id="42192"/>
    <lineage>
        <taxon>Eukaryota</taxon>
        <taxon>Metazoa</taxon>
        <taxon>Spiralia</taxon>
        <taxon>Lophotrochozoa</taxon>
        <taxon>Mollusca</taxon>
        <taxon>Bivalvia</taxon>
        <taxon>Autobranchia</taxon>
        <taxon>Pteriomorphia</taxon>
        <taxon>Mytilida</taxon>
        <taxon>Mytiloidea</taxon>
        <taxon>Mytilidae</taxon>
        <taxon>Mytilinae</taxon>
        <taxon>Mytilus</taxon>
    </lineage>
</organism>
<gene>
    <name evidence="1" type="ORF">MCOR_49163</name>
</gene>
<sequence length="154" mass="17063">MLDNTVDLLSDTMTNSIMYTSHASAREISCGYGNPGFTSIPQTNRSTSLLCHHEDSELIQSLITKINDLTEQCNSLAYQVSNLTQPIKSTNSMETQTITDINVLNLNTRLKQTVATQTEPEPKPSEIIKQSVENHTQTNTATASYSQILKKNLN</sequence>
<keyword evidence="2" id="KW-1185">Reference proteome</keyword>
<proteinExistence type="predicted"/>
<dbReference type="AlphaFoldDB" id="A0A6J8E973"/>